<dbReference type="InterPro" id="IPR005119">
    <property type="entry name" value="LysR_subst-bd"/>
</dbReference>
<dbReference type="Gene3D" id="3.40.190.10">
    <property type="entry name" value="Periplasmic binding protein-like II"/>
    <property type="match status" value="2"/>
</dbReference>
<reference evidence="7 8" key="1">
    <citation type="journal article" date="2015" name="Genome Announc.">
        <title>Draft Genome Sequence of Burkholderia sp. Strain PML1(12), an Ectomycorrhizosphere-Inhabiting Bacterium with Effective Mineral-Weathering Ability.</title>
        <authorList>
            <person name="Uroz S."/>
            <person name="Oger P."/>
        </authorList>
    </citation>
    <scope>NUCLEOTIDE SEQUENCE [LARGE SCALE GENOMIC DNA]</scope>
    <source>
        <strain evidence="8">PML1(12)</strain>
    </source>
</reference>
<evidence type="ECO:0000256" key="2">
    <source>
        <dbReference type="ARBA" id="ARBA00023015"/>
    </source>
</evidence>
<dbReference type="PANTHER" id="PTHR30293">
    <property type="entry name" value="TRANSCRIPTIONAL REGULATORY PROTEIN NAC-RELATED"/>
    <property type="match status" value="1"/>
</dbReference>
<gene>
    <name evidence="7" type="ORF">EOS_38770</name>
</gene>
<feature type="domain" description="HTH lysR-type" evidence="6">
    <location>
        <begin position="1"/>
        <end position="58"/>
    </location>
</feature>
<protein>
    <recommendedName>
        <fullName evidence="6">HTH lysR-type domain-containing protein</fullName>
    </recommendedName>
</protein>
<evidence type="ECO:0000256" key="1">
    <source>
        <dbReference type="ARBA" id="ARBA00009437"/>
    </source>
</evidence>
<dbReference type="InterPro" id="IPR036390">
    <property type="entry name" value="WH_DNA-bd_sf"/>
</dbReference>
<evidence type="ECO:0000256" key="4">
    <source>
        <dbReference type="ARBA" id="ARBA00023159"/>
    </source>
</evidence>
<dbReference type="PATRIC" id="fig|908627.4.peg.8684"/>
<dbReference type="RefSeq" id="WP_047897536.1">
    <property type="nucleotide sequence ID" value="NZ_AEJF01000236.1"/>
</dbReference>
<evidence type="ECO:0000313" key="7">
    <source>
        <dbReference type="EMBL" id="KLU20885.1"/>
    </source>
</evidence>
<keyword evidence="4" id="KW-0010">Activator</keyword>
<evidence type="ECO:0000256" key="3">
    <source>
        <dbReference type="ARBA" id="ARBA00023125"/>
    </source>
</evidence>
<dbReference type="PRINTS" id="PR00039">
    <property type="entry name" value="HTHLYSR"/>
</dbReference>
<keyword evidence="2" id="KW-0805">Transcription regulation</keyword>
<evidence type="ECO:0000259" key="6">
    <source>
        <dbReference type="PROSITE" id="PS50931"/>
    </source>
</evidence>
<dbReference type="OrthoDB" id="8587114at2"/>
<evidence type="ECO:0000256" key="5">
    <source>
        <dbReference type="ARBA" id="ARBA00023163"/>
    </source>
</evidence>
<dbReference type="GO" id="GO:0003677">
    <property type="term" value="F:DNA binding"/>
    <property type="evidence" value="ECO:0007669"/>
    <property type="project" value="UniProtKB-KW"/>
</dbReference>
<dbReference type="Pfam" id="PF03466">
    <property type="entry name" value="LysR_substrate"/>
    <property type="match status" value="1"/>
</dbReference>
<keyword evidence="8" id="KW-1185">Reference proteome</keyword>
<evidence type="ECO:0000313" key="8">
    <source>
        <dbReference type="Proteomes" id="UP000035963"/>
    </source>
</evidence>
<dbReference type="AlphaFoldDB" id="A0A0J1CJG5"/>
<keyword evidence="5" id="KW-0804">Transcription</keyword>
<dbReference type="InterPro" id="IPR036388">
    <property type="entry name" value="WH-like_DNA-bd_sf"/>
</dbReference>
<dbReference type="SUPFAM" id="SSF53850">
    <property type="entry name" value="Periplasmic binding protein-like II"/>
    <property type="match status" value="1"/>
</dbReference>
<dbReference type="FunFam" id="1.10.10.10:FF:000001">
    <property type="entry name" value="LysR family transcriptional regulator"/>
    <property type="match status" value="1"/>
</dbReference>
<dbReference type="InterPro" id="IPR000847">
    <property type="entry name" value="LysR_HTH_N"/>
</dbReference>
<dbReference type="Gene3D" id="1.10.10.10">
    <property type="entry name" value="Winged helix-like DNA-binding domain superfamily/Winged helix DNA-binding domain"/>
    <property type="match status" value="1"/>
</dbReference>
<dbReference type="PROSITE" id="PS50931">
    <property type="entry name" value="HTH_LYSR"/>
    <property type="match status" value="1"/>
</dbReference>
<dbReference type="Pfam" id="PF00126">
    <property type="entry name" value="HTH_1"/>
    <property type="match status" value="1"/>
</dbReference>
<dbReference type="GO" id="GO:0003700">
    <property type="term" value="F:DNA-binding transcription factor activity"/>
    <property type="evidence" value="ECO:0007669"/>
    <property type="project" value="InterPro"/>
</dbReference>
<dbReference type="Proteomes" id="UP000035963">
    <property type="component" value="Unassembled WGS sequence"/>
</dbReference>
<comment type="caution">
    <text evidence="7">The sequence shown here is derived from an EMBL/GenBank/DDBJ whole genome shotgun (WGS) entry which is preliminary data.</text>
</comment>
<keyword evidence="3" id="KW-0238">DNA-binding</keyword>
<comment type="similarity">
    <text evidence="1">Belongs to the LysR transcriptional regulatory family.</text>
</comment>
<dbReference type="SUPFAM" id="SSF46785">
    <property type="entry name" value="Winged helix' DNA-binding domain"/>
    <property type="match status" value="1"/>
</dbReference>
<organism evidence="7 8">
    <name type="scientific">Caballeronia mineralivorans PML1(12)</name>
    <dbReference type="NCBI Taxonomy" id="908627"/>
    <lineage>
        <taxon>Bacteria</taxon>
        <taxon>Pseudomonadati</taxon>
        <taxon>Pseudomonadota</taxon>
        <taxon>Betaproteobacteria</taxon>
        <taxon>Burkholderiales</taxon>
        <taxon>Burkholderiaceae</taxon>
        <taxon>Caballeronia</taxon>
    </lineage>
</organism>
<dbReference type="PANTHER" id="PTHR30293:SF0">
    <property type="entry name" value="NITROGEN ASSIMILATION REGULATORY PROTEIN NAC"/>
    <property type="match status" value="1"/>
</dbReference>
<dbReference type="GO" id="GO:2000142">
    <property type="term" value="P:regulation of DNA-templated transcription initiation"/>
    <property type="evidence" value="ECO:0007669"/>
    <property type="project" value="TreeGrafter"/>
</dbReference>
<sequence length="313" mass="34212">MDLKQLRYFLSIVESGSITRAAETLCIAQPALSLHIKNLEEELGVRLFSRSVQGVKVTPSGELLYRHAKGLVRQADNTKLLLSQHARQPNGTVAVGMPHSTAHLIAIDVVQELRDRYPGIILELTESSSSELHGLVLLGRVDLAIVVLDQPVRGLIRTPLLNEQLFLIRHPDMADIGPTCSLAELARLPLVLISPPNIVRTKLDRAFAAARLDYNLVAVVNATSMLVSWVERGVGATVLPWSAVHEQVTAGRLIATPLDGDEWQRDLWLCHAESLPLTPAGEIVQSLIIQDVQRRLAPGAWPGARSLPALDEA</sequence>
<accession>A0A0J1CJG5</accession>
<dbReference type="EMBL" id="AEJF01000236">
    <property type="protein sequence ID" value="KLU20885.1"/>
    <property type="molecule type" value="Genomic_DNA"/>
</dbReference>
<proteinExistence type="inferred from homology"/>
<name>A0A0J1CJG5_9BURK</name>